<feature type="region of interest" description="Disordered" evidence="5">
    <location>
        <begin position="597"/>
        <end position="626"/>
    </location>
</feature>
<keyword evidence="3 4" id="KW-0175">Coiled coil</keyword>
<accession>A0AAN7T470</accession>
<comment type="subcellular location">
    <subcellularLocation>
        <location evidence="1">Cytoplasm</location>
    </subcellularLocation>
</comment>
<feature type="domain" description="HOOK N-terminal" evidence="6">
    <location>
        <begin position="9"/>
        <end position="162"/>
    </location>
</feature>
<dbReference type="InterPro" id="IPR043936">
    <property type="entry name" value="HOOK_N"/>
</dbReference>
<dbReference type="GO" id="GO:0005737">
    <property type="term" value="C:cytoplasm"/>
    <property type="evidence" value="ECO:0007669"/>
    <property type="project" value="UniProtKB-SubCell"/>
</dbReference>
<sequence>MATEEDVAAGLLNWVNSLQVTNPLYTVDDLATGEALWELLQLIDHLAFPGRLPEDPSRIDSSKETSWVQKWSNLKHIYDALSIFLIEQCGQPLPLFFSSATNHRGNPDLKAIAQYGSIGDAVLLLKLCVVAATSCQDNERFLEPMQDLPESVQKVLIHTIQEGQQNDEPDYTEQEHDAHISDAEEDYFNQHRQSLPQAEEDEDQGNIPTGTSNLAFEERLGKVIADSQRISREKHELQRHIDALNARYNSLQERYDRSQDDLNEANDRLTSVLSGRAGDTKQSSDAQKEAIISSLEAQLAQYETDIENLRKNNEVLKIKAERGQKLQDDYDEIKIERDNLSRKANAAEKYRQKLEASQDHEKENLTLKQKIADLQAQLRQSDTRTASSSDLQREIDEYRRLLPAIEQERHEVNEMKKRLELDYHLLQARHTESEEQLRRSKQEVEDLQGRLRDYDDGVEPASANSPNSEEIEVEGKDLETEEADYERAEARLQAALVASEVDEGTGVNGETTSTIPVHATTSNLEGIDIDLVENGISEDELRAIMSAMRAQMVAGTSSERETSLKMQKKMVIMLEKARSKNQTLVEHIKHQHAQLEELKQRPEKSNQEQELQVKEPSTESEMEQQLEEQDVLIENLKREIRLISSAWFEQNQRLATLGSGTGGGAVALMRLKGGNGLEEPKSFLGRQRKMLDKAAFGMNQNIRVTRG</sequence>
<name>A0AAN7T470_9EURO</name>
<organism evidence="7 8">
    <name type="scientific">Lithohypha guttulata</name>
    <dbReference type="NCBI Taxonomy" id="1690604"/>
    <lineage>
        <taxon>Eukaryota</taxon>
        <taxon>Fungi</taxon>
        <taxon>Dikarya</taxon>
        <taxon>Ascomycota</taxon>
        <taxon>Pezizomycotina</taxon>
        <taxon>Eurotiomycetes</taxon>
        <taxon>Chaetothyriomycetidae</taxon>
        <taxon>Chaetothyriales</taxon>
        <taxon>Trichomeriaceae</taxon>
        <taxon>Lithohypha</taxon>
    </lineage>
</organism>
<dbReference type="Gene3D" id="1.10.418.10">
    <property type="entry name" value="Calponin-like domain"/>
    <property type="match status" value="1"/>
</dbReference>
<keyword evidence="8" id="KW-1185">Reference proteome</keyword>
<evidence type="ECO:0000259" key="6">
    <source>
        <dbReference type="Pfam" id="PF19047"/>
    </source>
</evidence>
<dbReference type="PANTHER" id="PTHR18947:SF28">
    <property type="entry name" value="GIRDIN, ISOFORM A"/>
    <property type="match status" value="1"/>
</dbReference>
<dbReference type="AlphaFoldDB" id="A0AAN7T470"/>
<dbReference type="SUPFAM" id="SSF90257">
    <property type="entry name" value="Myosin rod fragments"/>
    <property type="match status" value="1"/>
</dbReference>
<dbReference type="GO" id="GO:0031122">
    <property type="term" value="P:cytoplasmic microtubule organization"/>
    <property type="evidence" value="ECO:0007669"/>
    <property type="project" value="TreeGrafter"/>
</dbReference>
<dbReference type="GO" id="GO:0008017">
    <property type="term" value="F:microtubule binding"/>
    <property type="evidence" value="ECO:0007669"/>
    <property type="project" value="TreeGrafter"/>
</dbReference>
<protein>
    <recommendedName>
        <fullName evidence="6">HOOK N-terminal domain-containing protein</fullName>
    </recommendedName>
</protein>
<evidence type="ECO:0000256" key="4">
    <source>
        <dbReference type="SAM" id="Coils"/>
    </source>
</evidence>
<dbReference type="CDD" id="cd22211">
    <property type="entry name" value="HkD_SF"/>
    <property type="match status" value="1"/>
</dbReference>
<keyword evidence="2" id="KW-0963">Cytoplasm</keyword>
<dbReference type="PANTHER" id="PTHR18947">
    <property type="entry name" value="HOOK PROTEINS"/>
    <property type="match status" value="1"/>
</dbReference>
<gene>
    <name evidence="7" type="ORF">LTR05_003360</name>
</gene>
<evidence type="ECO:0000256" key="3">
    <source>
        <dbReference type="ARBA" id="ARBA00023054"/>
    </source>
</evidence>
<dbReference type="Pfam" id="PF19047">
    <property type="entry name" value="HOOK_N"/>
    <property type="match status" value="1"/>
</dbReference>
<dbReference type="GO" id="GO:0051959">
    <property type="term" value="F:dynein light intermediate chain binding"/>
    <property type="evidence" value="ECO:0007669"/>
    <property type="project" value="TreeGrafter"/>
</dbReference>
<reference evidence="7 8" key="1">
    <citation type="submission" date="2023-08" db="EMBL/GenBank/DDBJ databases">
        <title>Black Yeasts Isolated from many extreme environments.</title>
        <authorList>
            <person name="Coleine C."/>
            <person name="Stajich J.E."/>
            <person name="Selbmann L."/>
        </authorList>
    </citation>
    <scope>NUCLEOTIDE SEQUENCE [LARGE SCALE GENOMIC DNA]</scope>
    <source>
        <strain evidence="7 8">CCFEE 5910</strain>
    </source>
</reference>
<dbReference type="Proteomes" id="UP001309876">
    <property type="component" value="Unassembled WGS sequence"/>
</dbReference>
<dbReference type="SUPFAM" id="SSF116907">
    <property type="entry name" value="Hook domain"/>
    <property type="match status" value="1"/>
</dbReference>
<evidence type="ECO:0000256" key="5">
    <source>
        <dbReference type="SAM" id="MobiDB-lite"/>
    </source>
</evidence>
<feature type="compositionally biased region" description="Basic and acidic residues" evidence="5">
    <location>
        <begin position="597"/>
        <end position="617"/>
    </location>
</feature>
<evidence type="ECO:0000313" key="8">
    <source>
        <dbReference type="Proteomes" id="UP001309876"/>
    </source>
</evidence>
<evidence type="ECO:0000256" key="2">
    <source>
        <dbReference type="ARBA" id="ARBA00022490"/>
    </source>
</evidence>
<dbReference type="GO" id="GO:0005815">
    <property type="term" value="C:microtubule organizing center"/>
    <property type="evidence" value="ECO:0007669"/>
    <property type="project" value="TreeGrafter"/>
</dbReference>
<feature type="region of interest" description="Disordered" evidence="5">
    <location>
        <begin position="454"/>
        <end position="475"/>
    </location>
</feature>
<evidence type="ECO:0000313" key="7">
    <source>
        <dbReference type="EMBL" id="KAK5089136.1"/>
    </source>
</evidence>
<proteinExistence type="predicted"/>
<evidence type="ECO:0000256" key="1">
    <source>
        <dbReference type="ARBA" id="ARBA00004496"/>
    </source>
</evidence>
<feature type="coiled-coil region" evidence="4">
    <location>
        <begin position="227"/>
        <end position="268"/>
    </location>
</feature>
<comment type="caution">
    <text evidence="7">The sequence shown here is derived from an EMBL/GenBank/DDBJ whole genome shotgun (WGS) entry which is preliminary data.</text>
</comment>
<dbReference type="EMBL" id="JAVRRJ010000002">
    <property type="protein sequence ID" value="KAK5089136.1"/>
    <property type="molecule type" value="Genomic_DNA"/>
</dbReference>
<dbReference type="GO" id="GO:0030705">
    <property type="term" value="P:cytoskeleton-dependent intracellular transport"/>
    <property type="evidence" value="ECO:0007669"/>
    <property type="project" value="InterPro"/>
</dbReference>
<dbReference type="InterPro" id="IPR036872">
    <property type="entry name" value="CH_dom_sf"/>
</dbReference>